<evidence type="ECO:0000256" key="3">
    <source>
        <dbReference type="ARBA" id="ARBA00022670"/>
    </source>
</evidence>
<dbReference type="PANTHER" id="PTHR46896">
    <property type="entry name" value="SENTRIN-SPECIFIC PROTEASE"/>
    <property type="match status" value="1"/>
</dbReference>
<dbReference type="InterPro" id="IPR019402">
    <property type="entry name" value="CWH43_N"/>
</dbReference>
<dbReference type="STRING" id="67801.A0A1B0BTQ0"/>
<dbReference type="InterPro" id="IPR051947">
    <property type="entry name" value="Sentrin-specific_protease"/>
</dbReference>
<evidence type="ECO:0000313" key="8">
    <source>
        <dbReference type="EnsemblMetazoa" id="GPPI040229-PA"/>
    </source>
</evidence>
<organism evidence="8 9">
    <name type="scientific">Glossina palpalis gambiensis</name>
    <dbReference type="NCBI Taxonomy" id="67801"/>
    <lineage>
        <taxon>Eukaryota</taxon>
        <taxon>Metazoa</taxon>
        <taxon>Ecdysozoa</taxon>
        <taxon>Arthropoda</taxon>
        <taxon>Hexapoda</taxon>
        <taxon>Insecta</taxon>
        <taxon>Pterygota</taxon>
        <taxon>Neoptera</taxon>
        <taxon>Endopterygota</taxon>
        <taxon>Diptera</taxon>
        <taxon>Brachycera</taxon>
        <taxon>Muscomorpha</taxon>
        <taxon>Hippoboscoidea</taxon>
        <taxon>Glossinidae</taxon>
        <taxon>Glossina</taxon>
    </lineage>
</organism>
<dbReference type="Gene3D" id="1.10.418.20">
    <property type="match status" value="2"/>
</dbReference>
<protein>
    <recommendedName>
        <fullName evidence="7">Ubiquitin-like protease family profile domain-containing protein</fullName>
    </recommendedName>
</protein>
<reference evidence="9" key="1">
    <citation type="submission" date="2015-01" db="EMBL/GenBank/DDBJ databases">
        <authorList>
            <person name="Aksoy S."/>
            <person name="Warren W."/>
            <person name="Wilson R.K."/>
        </authorList>
    </citation>
    <scope>NUCLEOTIDE SEQUENCE [LARGE SCALE GENOMIC DNA]</scope>
    <source>
        <strain evidence="9">IAEA</strain>
    </source>
</reference>
<evidence type="ECO:0000256" key="6">
    <source>
        <dbReference type="SAM" id="Phobius"/>
    </source>
</evidence>
<dbReference type="Proteomes" id="UP000092460">
    <property type="component" value="Unassembled WGS sequence"/>
</dbReference>
<dbReference type="GO" id="GO:0006508">
    <property type="term" value="P:proteolysis"/>
    <property type="evidence" value="ECO:0007669"/>
    <property type="project" value="UniProtKB-KW"/>
</dbReference>
<dbReference type="GO" id="GO:0005737">
    <property type="term" value="C:cytoplasm"/>
    <property type="evidence" value="ECO:0007669"/>
    <property type="project" value="TreeGrafter"/>
</dbReference>
<feature type="transmembrane region" description="Helical" evidence="6">
    <location>
        <begin position="623"/>
        <end position="645"/>
    </location>
</feature>
<dbReference type="GO" id="GO:0016926">
    <property type="term" value="P:protein desumoylation"/>
    <property type="evidence" value="ECO:0007669"/>
    <property type="project" value="TreeGrafter"/>
</dbReference>
<dbReference type="GO" id="GO:0070139">
    <property type="term" value="F:SUMO-specific endopeptidase activity"/>
    <property type="evidence" value="ECO:0007669"/>
    <property type="project" value="TreeGrafter"/>
</dbReference>
<dbReference type="PANTHER" id="PTHR46896:SF3">
    <property type="entry name" value="FI06413P-RELATED"/>
    <property type="match status" value="1"/>
</dbReference>
<evidence type="ECO:0000256" key="4">
    <source>
        <dbReference type="ARBA" id="ARBA00022786"/>
    </source>
</evidence>
<dbReference type="EMBL" id="JXJN01020306">
    <property type="status" value="NOT_ANNOTATED_CDS"/>
    <property type="molecule type" value="Genomic_DNA"/>
</dbReference>
<sequence>MTDCNDPFDPLTAVLTCKLVRLGLHIFEPKEPVVVNSKGIRIVAPFQENPNEMCTLNIYKKEVAKVIAHFSLLQNSMLCFFILRSCAQYIKNVLRVSDVPALLEEMTNFSTVLHQARVIILQLDSIDDHTGSIIRSIWNSLDEISFSDAQRFLQRATQSDPKFVRHNGTNETNLSITQLQSNDNRQLLIYPPGRGGISINTIDYLCLATDQYVNDIIIDFYLKWFYDRISKVGRARTFIFSALFYQTLSTFARDIKFHKHVNETDDEKSYVRVRNWTKNVNLFEKDFIIVPINENSHWFLAIICFPNLKGPVSFDTHLPFEMPRLPKRHRENDCGEANVYVTGDESLGSTYISPVNNSPEPIKQPLILIFDSFAVTSHKGVMAALRDFLSCEYKVKLPGMPPRIFNKYNMPGHHVKVPQQNNSTDCGLYLLQYVEEFFNNPIRDYRIPIKHLANWFDTITVSRKREDIANLLQKLLNERKECNNKILLPNIPFPTLNGQLIEPKRCGSQFEMEEMSKGSSIIATSDDPDDETRLSGDDTCRTVFLVFQVSFVGTYIAAVLQGHVVPTVPYISDAATYSPESCVFGQMINLGSVLLGITVYVRYRQILQLFEHHSDLGNNLLRYNRLAVWFGWSSCLGISIVGNFQETNVRIVHFTGAFLCFGFGALYFWLQSLISYMIYPIAGTKRNAHLRLAMAACCTMLFILMAVTGVMSHILFRGQNPRKWYV</sequence>
<dbReference type="Pfam" id="PF10277">
    <property type="entry name" value="Frag1"/>
    <property type="match status" value="1"/>
</dbReference>
<dbReference type="EMBL" id="JXJN01020307">
    <property type="status" value="NOT_ANNOTATED_CDS"/>
    <property type="molecule type" value="Genomic_DNA"/>
</dbReference>
<dbReference type="EnsemblMetazoa" id="GPPI040229-RA">
    <property type="protein sequence ID" value="GPPI040229-PA"/>
    <property type="gene ID" value="GPPI040229"/>
</dbReference>
<keyword evidence="6" id="KW-0812">Transmembrane</keyword>
<feature type="transmembrane region" description="Helical" evidence="6">
    <location>
        <begin position="690"/>
        <end position="716"/>
    </location>
</feature>
<keyword evidence="6" id="KW-0472">Membrane</keyword>
<dbReference type="AlphaFoldDB" id="A0A1B0BTQ0"/>
<proteinExistence type="inferred from homology"/>
<dbReference type="InterPro" id="IPR038765">
    <property type="entry name" value="Papain-like_cys_pep_sf"/>
</dbReference>
<keyword evidence="5" id="KW-0378">Hydrolase</keyword>
<evidence type="ECO:0000256" key="1">
    <source>
        <dbReference type="ARBA" id="ARBA00005234"/>
    </source>
</evidence>
<feature type="domain" description="Ubiquitin-like protease family profile" evidence="7">
    <location>
        <begin position="197"/>
        <end position="437"/>
    </location>
</feature>
<dbReference type="Gene3D" id="3.30.310.130">
    <property type="entry name" value="Ubiquitin-related"/>
    <property type="match status" value="2"/>
</dbReference>
<dbReference type="PROSITE" id="PS50600">
    <property type="entry name" value="ULP_PROTEASE"/>
    <property type="match status" value="1"/>
</dbReference>
<dbReference type="SUPFAM" id="SSF54001">
    <property type="entry name" value="Cysteine proteinases"/>
    <property type="match status" value="1"/>
</dbReference>
<evidence type="ECO:0000259" key="7">
    <source>
        <dbReference type="PROSITE" id="PS50600"/>
    </source>
</evidence>
<reference evidence="8" key="2">
    <citation type="submission" date="2020-05" db="UniProtKB">
        <authorList>
            <consortium name="EnsemblMetazoa"/>
        </authorList>
    </citation>
    <scope>IDENTIFICATION</scope>
    <source>
        <strain evidence="8">IAEA</strain>
    </source>
</reference>
<accession>A0A1B0BTQ0</accession>
<comment type="similarity">
    <text evidence="1">Belongs to the peptidase C48 family.</text>
</comment>
<evidence type="ECO:0000256" key="2">
    <source>
        <dbReference type="ARBA" id="ARBA00022553"/>
    </source>
</evidence>
<name>A0A1B0BTQ0_9MUSC</name>
<feature type="transmembrane region" description="Helical" evidence="6">
    <location>
        <begin position="651"/>
        <end position="670"/>
    </location>
</feature>
<keyword evidence="3" id="KW-0645">Protease</keyword>
<evidence type="ECO:0000313" key="9">
    <source>
        <dbReference type="Proteomes" id="UP000092460"/>
    </source>
</evidence>
<keyword evidence="4" id="KW-0833">Ubl conjugation pathway</keyword>
<dbReference type="Pfam" id="PF02902">
    <property type="entry name" value="Peptidase_C48"/>
    <property type="match status" value="1"/>
</dbReference>
<dbReference type="GO" id="GO:0005634">
    <property type="term" value="C:nucleus"/>
    <property type="evidence" value="ECO:0007669"/>
    <property type="project" value="TreeGrafter"/>
</dbReference>
<evidence type="ECO:0000256" key="5">
    <source>
        <dbReference type="ARBA" id="ARBA00022801"/>
    </source>
</evidence>
<keyword evidence="2" id="KW-0597">Phosphoprotein</keyword>
<keyword evidence="9" id="KW-1185">Reference proteome</keyword>
<dbReference type="InterPro" id="IPR003653">
    <property type="entry name" value="Peptidase_C48_C"/>
</dbReference>
<dbReference type="VEuPathDB" id="VectorBase:GPPI040229"/>
<keyword evidence="6" id="KW-1133">Transmembrane helix</keyword>